<dbReference type="InterPro" id="IPR002178">
    <property type="entry name" value="PTS_EIIA_type-2_dom"/>
</dbReference>
<evidence type="ECO:0000256" key="2">
    <source>
        <dbReference type="ARBA" id="ARBA00022448"/>
    </source>
</evidence>
<evidence type="ECO:0000256" key="7">
    <source>
        <dbReference type="ARBA" id="ARBA00022777"/>
    </source>
</evidence>
<protein>
    <recommendedName>
        <fullName evidence="9">Ascorbate-specific PTS system EIIA component</fullName>
    </recommendedName>
    <alternativeName>
        <fullName evidence="10">Ascorbate-specific phosphotransferase enzyme IIA component</fullName>
    </alternativeName>
</protein>
<dbReference type="PROSITE" id="PS51094">
    <property type="entry name" value="PTS_EIIA_TYPE_2"/>
    <property type="match status" value="1"/>
</dbReference>
<keyword evidence="4" id="KW-0597">Phosphoprotein</keyword>
<dbReference type="GO" id="GO:0005737">
    <property type="term" value="C:cytoplasm"/>
    <property type="evidence" value="ECO:0007669"/>
    <property type="project" value="UniProtKB-SubCell"/>
</dbReference>
<evidence type="ECO:0000313" key="12">
    <source>
        <dbReference type="EMBL" id="AIG44476.1"/>
    </source>
</evidence>
<dbReference type="GO" id="GO:0009401">
    <property type="term" value="P:phosphoenolpyruvate-dependent sugar phosphotransferase system"/>
    <property type="evidence" value="ECO:0007669"/>
    <property type="project" value="UniProtKB-KW"/>
</dbReference>
<proteinExistence type="predicted"/>
<dbReference type="CDD" id="cd00211">
    <property type="entry name" value="PTS_IIA_fru"/>
    <property type="match status" value="1"/>
</dbReference>
<sequence>MNLQKSFTENNSIRLGLTAETWQEAVHKAIEPLIDSGAATEEYYDAIIASTEEYGPYYVLMPGMAMPHAQAGVGVLKDSFALITLTKPVVFSDGKEVSVLLTLAATDPKIHTSVAIPQIIALFELENSIERLIACQTPEEVLAMVEESKTSPYLEGLDLES</sequence>
<dbReference type="EMBL" id="CP008921">
    <property type="protein sequence ID" value="AIG44476.1"/>
    <property type="molecule type" value="Genomic_DNA"/>
</dbReference>
<keyword evidence="6" id="KW-0598">Phosphotransferase system</keyword>
<dbReference type="AlphaFoldDB" id="A0A075SM54"/>
<evidence type="ECO:0000313" key="13">
    <source>
        <dbReference type="Proteomes" id="UP000028185"/>
    </source>
</evidence>
<evidence type="ECO:0000256" key="8">
    <source>
        <dbReference type="ARBA" id="ARBA00037387"/>
    </source>
</evidence>
<dbReference type="Gene3D" id="3.40.930.10">
    <property type="entry name" value="Mannitol-specific EII, Chain A"/>
    <property type="match status" value="1"/>
</dbReference>
<evidence type="ECO:0000259" key="11">
    <source>
        <dbReference type="PROSITE" id="PS51094"/>
    </source>
</evidence>
<evidence type="ECO:0000256" key="4">
    <source>
        <dbReference type="ARBA" id="ARBA00022553"/>
    </source>
</evidence>
<dbReference type="RefSeq" id="WP_024390652.1">
    <property type="nucleotide sequence ID" value="NZ_ALLE01000018.1"/>
</dbReference>
<keyword evidence="2" id="KW-0813">Transport</keyword>
<dbReference type="HOGENOM" id="CLU_072531_2_0_9"/>
<evidence type="ECO:0000256" key="9">
    <source>
        <dbReference type="ARBA" id="ARBA00041175"/>
    </source>
</evidence>
<evidence type="ECO:0000256" key="3">
    <source>
        <dbReference type="ARBA" id="ARBA00022490"/>
    </source>
</evidence>
<name>A0A075SM54_STRSU</name>
<keyword evidence="5" id="KW-0808">Transferase</keyword>
<feature type="domain" description="PTS EIIA type-2" evidence="11">
    <location>
        <begin position="6"/>
        <end position="148"/>
    </location>
</feature>
<evidence type="ECO:0000256" key="6">
    <source>
        <dbReference type="ARBA" id="ARBA00022683"/>
    </source>
</evidence>
<dbReference type="Proteomes" id="UP000028185">
    <property type="component" value="Chromosome"/>
</dbReference>
<evidence type="ECO:0000256" key="1">
    <source>
        <dbReference type="ARBA" id="ARBA00004496"/>
    </source>
</evidence>
<gene>
    <name evidence="12" type="ORF">ID09_10765</name>
</gene>
<dbReference type="GO" id="GO:0016301">
    <property type="term" value="F:kinase activity"/>
    <property type="evidence" value="ECO:0007669"/>
    <property type="project" value="UniProtKB-KW"/>
</dbReference>
<accession>A0A075SM54</accession>
<comment type="function">
    <text evidence="8">The phosphoenolpyruvate-dependent sugar phosphotransferase system (sugar PTS), a major carbohydrate active transport system, catalyzes the phosphorylation of incoming sugar substrates concomitantly with their translocation across the cell membrane. The enzyme II UlaABC PTS system is involved in ascorbate transport.</text>
</comment>
<organism evidence="12 13">
    <name type="scientific">Streptococcus suis 6407</name>
    <dbReference type="NCBI Taxonomy" id="1214179"/>
    <lineage>
        <taxon>Bacteria</taxon>
        <taxon>Bacillati</taxon>
        <taxon>Bacillota</taxon>
        <taxon>Bacilli</taxon>
        <taxon>Lactobacillales</taxon>
        <taxon>Streptococcaceae</taxon>
        <taxon>Streptococcus</taxon>
    </lineage>
</organism>
<keyword evidence="3" id="KW-0963">Cytoplasm</keyword>
<keyword evidence="7" id="KW-0418">Kinase</keyword>
<dbReference type="InterPro" id="IPR051351">
    <property type="entry name" value="Ascorbate-PTS_EIIA_comp"/>
</dbReference>
<comment type="subcellular location">
    <subcellularLocation>
        <location evidence="1">Cytoplasm</location>
    </subcellularLocation>
</comment>
<dbReference type="PATRIC" id="fig|1214179.4.peg.2144"/>
<dbReference type="InterPro" id="IPR016152">
    <property type="entry name" value="PTrfase/Anion_transptr"/>
</dbReference>
<dbReference type="PANTHER" id="PTHR36203:SF1">
    <property type="entry name" value="ASCORBATE-SPECIFIC PTS SYSTEM EIIA COMPONENT"/>
    <property type="match status" value="1"/>
</dbReference>
<evidence type="ECO:0000256" key="5">
    <source>
        <dbReference type="ARBA" id="ARBA00022679"/>
    </source>
</evidence>
<dbReference type="Pfam" id="PF00359">
    <property type="entry name" value="PTS_EIIA_2"/>
    <property type="match status" value="1"/>
</dbReference>
<dbReference type="PANTHER" id="PTHR36203">
    <property type="entry name" value="ASCORBATE-SPECIFIC PTS SYSTEM EIIA COMPONENT"/>
    <property type="match status" value="1"/>
</dbReference>
<reference evidence="12 13" key="1">
    <citation type="journal article" date="2014" name="Genome Announc.">
        <title>Whole-Genome Sequence of Streptococcus suis Serotype 4 Reference Strain 6407.</title>
        <authorList>
            <person name="Wang K."/>
            <person name="Chen J."/>
            <person name="Yao H."/>
            <person name="Lu C."/>
        </authorList>
    </citation>
    <scope>NUCLEOTIDE SEQUENCE [LARGE SCALE GENOMIC DNA]</scope>
    <source>
        <strain evidence="12">6407</strain>
    </source>
</reference>
<evidence type="ECO:0000256" key="10">
    <source>
        <dbReference type="ARBA" id="ARBA00042072"/>
    </source>
</evidence>
<dbReference type="SUPFAM" id="SSF55804">
    <property type="entry name" value="Phoshotransferase/anion transport protein"/>
    <property type="match status" value="1"/>
</dbReference>